<dbReference type="Pfam" id="PF01507">
    <property type="entry name" value="PAPS_reduct"/>
    <property type="match status" value="1"/>
</dbReference>
<dbReference type="Proteomes" id="UP000182466">
    <property type="component" value="Unassembled WGS sequence"/>
</dbReference>
<keyword evidence="4" id="KW-0411">Iron-sulfur</keyword>
<dbReference type="InterPro" id="IPR004511">
    <property type="entry name" value="PAPS/APS_Rdtase"/>
</dbReference>
<dbReference type="GO" id="GO:0046872">
    <property type="term" value="F:metal ion binding"/>
    <property type="evidence" value="ECO:0007669"/>
    <property type="project" value="UniProtKB-KW"/>
</dbReference>
<evidence type="ECO:0000313" key="7">
    <source>
        <dbReference type="EMBL" id="SFU13315.1"/>
    </source>
</evidence>
<comment type="catalytic activity">
    <reaction evidence="4">
        <text>[thioredoxin]-disulfide + sulfite + AMP + 2 H(+) = adenosine 5'-phosphosulfate + [thioredoxin]-dithiol</text>
        <dbReference type="Rhea" id="RHEA:21976"/>
        <dbReference type="Rhea" id="RHEA-COMP:10698"/>
        <dbReference type="Rhea" id="RHEA-COMP:10700"/>
        <dbReference type="ChEBI" id="CHEBI:15378"/>
        <dbReference type="ChEBI" id="CHEBI:17359"/>
        <dbReference type="ChEBI" id="CHEBI:29950"/>
        <dbReference type="ChEBI" id="CHEBI:50058"/>
        <dbReference type="ChEBI" id="CHEBI:58243"/>
        <dbReference type="ChEBI" id="CHEBI:456215"/>
        <dbReference type="EC" id="1.8.4.10"/>
    </reaction>
</comment>
<feature type="compositionally biased region" description="Polar residues" evidence="5">
    <location>
        <begin position="1"/>
        <end position="19"/>
    </location>
</feature>
<dbReference type="NCBIfam" id="TIGR00434">
    <property type="entry name" value="cysH"/>
    <property type="match status" value="1"/>
</dbReference>
<feature type="active site" description="Nucleophile; cysteine thiosulfonate intermediate" evidence="4">
    <location>
        <position position="245"/>
    </location>
</feature>
<dbReference type="EC" id="1.8.4.10" evidence="4"/>
<dbReference type="EMBL" id="FPAW01000031">
    <property type="protein sequence ID" value="SFU13315.1"/>
    <property type="molecule type" value="Genomic_DNA"/>
</dbReference>
<dbReference type="GO" id="GO:0005737">
    <property type="term" value="C:cytoplasm"/>
    <property type="evidence" value="ECO:0007669"/>
    <property type="project" value="UniProtKB-SubCell"/>
</dbReference>
<feature type="binding site" evidence="4">
    <location>
        <position position="222"/>
    </location>
    <ligand>
        <name>[4Fe-4S] cluster</name>
        <dbReference type="ChEBI" id="CHEBI:49883"/>
    </ligand>
</feature>
<evidence type="ECO:0000256" key="4">
    <source>
        <dbReference type="HAMAP-Rule" id="MF_00063"/>
    </source>
</evidence>
<comment type="function">
    <text evidence="4">Catalyzes the formation of sulfite from adenosine 5'-phosphosulfate (APS) using thioredoxin as an electron donor.</text>
</comment>
<keyword evidence="2 4" id="KW-0560">Oxidoreductase</keyword>
<comment type="subcellular location">
    <subcellularLocation>
        <location evidence="4">Cytoplasm</location>
    </subcellularLocation>
</comment>
<keyword evidence="4" id="KW-0963">Cytoplasm</keyword>
<dbReference type="GO" id="GO:0019379">
    <property type="term" value="P:sulfate assimilation, phosphoadenylyl sulfate reduction by phosphoadenylyl-sulfate reductase (thioredoxin)"/>
    <property type="evidence" value="ECO:0007669"/>
    <property type="project" value="UniProtKB-UniRule"/>
</dbReference>
<keyword evidence="4" id="KW-0479">Metal-binding</keyword>
<dbReference type="PANTHER" id="PTHR46509:SF1">
    <property type="entry name" value="PHOSPHOADENOSINE PHOSPHOSULFATE REDUCTASE"/>
    <property type="match status" value="1"/>
</dbReference>
<dbReference type="InterPro" id="IPR002500">
    <property type="entry name" value="PAPS_reduct_dom"/>
</dbReference>
<proteinExistence type="inferred from homology"/>
<dbReference type="InterPro" id="IPR014729">
    <property type="entry name" value="Rossmann-like_a/b/a_fold"/>
</dbReference>
<evidence type="ECO:0000313" key="8">
    <source>
        <dbReference type="Proteomes" id="UP000182466"/>
    </source>
</evidence>
<feature type="domain" description="Phosphoadenosine phosphosulphate reductase" evidence="6">
    <location>
        <begin position="57"/>
        <end position="225"/>
    </location>
</feature>
<dbReference type="NCBIfam" id="NF002537">
    <property type="entry name" value="PRK02090.1"/>
    <property type="match status" value="1"/>
</dbReference>
<feature type="region of interest" description="Disordered" evidence="5">
    <location>
        <begin position="1"/>
        <end position="26"/>
    </location>
</feature>
<dbReference type="OrthoDB" id="9794018at2"/>
<feature type="binding site" evidence="4">
    <location>
        <position position="136"/>
    </location>
    <ligand>
        <name>[4Fe-4S] cluster</name>
        <dbReference type="ChEBI" id="CHEBI:49883"/>
    </ligand>
</feature>
<feature type="binding site" evidence="4">
    <location>
        <position position="137"/>
    </location>
    <ligand>
        <name>[4Fe-4S] cluster</name>
        <dbReference type="ChEBI" id="CHEBI:49883"/>
    </ligand>
</feature>
<dbReference type="GO" id="GO:0070814">
    <property type="term" value="P:hydrogen sulfide biosynthetic process"/>
    <property type="evidence" value="ECO:0007669"/>
    <property type="project" value="UniProtKB-UniRule"/>
</dbReference>
<dbReference type="SUPFAM" id="SSF52402">
    <property type="entry name" value="Adenine nucleotide alpha hydrolases-like"/>
    <property type="match status" value="1"/>
</dbReference>
<dbReference type="PIRSF" id="PIRSF000857">
    <property type="entry name" value="PAPS_reductase"/>
    <property type="match status" value="1"/>
</dbReference>
<evidence type="ECO:0000256" key="2">
    <source>
        <dbReference type="ARBA" id="ARBA00023002"/>
    </source>
</evidence>
<evidence type="ECO:0000256" key="3">
    <source>
        <dbReference type="ARBA" id="ARBA00024327"/>
    </source>
</evidence>
<accession>A0A1I7DNX9</accession>
<dbReference type="Gene3D" id="3.40.50.620">
    <property type="entry name" value="HUPs"/>
    <property type="match status" value="1"/>
</dbReference>
<dbReference type="GO" id="GO:0043866">
    <property type="term" value="F:adenylyl-sulfate reductase (thioredoxin) activity"/>
    <property type="evidence" value="ECO:0007669"/>
    <property type="project" value="UniProtKB-EC"/>
</dbReference>
<protein>
    <recommendedName>
        <fullName evidence="4">Adenosine 5'-phosphosulfate reductase</fullName>
        <shortName evidence="4">APS reductase</shortName>
        <ecNumber evidence="4">1.8.4.10</ecNumber>
    </recommendedName>
    <alternativeName>
        <fullName evidence="4">5'-adenylylsulfate reductase</fullName>
    </alternativeName>
    <alternativeName>
        <fullName evidence="4">Thioredoxin-dependent 5'-adenylylsulfate reductase</fullName>
    </alternativeName>
</protein>
<evidence type="ECO:0000256" key="5">
    <source>
        <dbReference type="SAM" id="MobiDB-lite"/>
    </source>
</evidence>
<reference evidence="7 8" key="1">
    <citation type="submission" date="2016-10" db="EMBL/GenBank/DDBJ databases">
        <authorList>
            <person name="de Groot N.N."/>
        </authorList>
    </citation>
    <scope>NUCLEOTIDE SEQUENCE [LARGE SCALE GENOMIC DNA]</scope>
    <source>
        <strain evidence="7 8">CGMCC 1.10959</strain>
    </source>
</reference>
<keyword evidence="8" id="KW-1185">Reference proteome</keyword>
<comment type="pathway">
    <text evidence="3 4">Sulfur metabolism; hydrogen sulfide biosynthesis; sulfite from sulfate.</text>
</comment>
<gene>
    <name evidence="4" type="primary">cysH</name>
    <name evidence="7" type="ORF">SAMN05216236_13142</name>
</gene>
<comment type="similarity">
    <text evidence="1 4">Belongs to the PAPS reductase family. CysH subfamily.</text>
</comment>
<organism evidence="7 8">
    <name type="scientific">Sedimentitalea nanhaiensis</name>
    <dbReference type="NCBI Taxonomy" id="999627"/>
    <lineage>
        <taxon>Bacteria</taxon>
        <taxon>Pseudomonadati</taxon>
        <taxon>Pseudomonadota</taxon>
        <taxon>Alphaproteobacteria</taxon>
        <taxon>Rhodobacterales</taxon>
        <taxon>Paracoccaceae</taxon>
        <taxon>Sedimentitalea</taxon>
    </lineage>
</organism>
<dbReference type="AlphaFoldDB" id="A0A1I7DNX9"/>
<dbReference type="GO" id="GO:0051539">
    <property type="term" value="F:4 iron, 4 sulfur cluster binding"/>
    <property type="evidence" value="ECO:0007669"/>
    <property type="project" value="UniProtKB-UniRule"/>
</dbReference>
<evidence type="ECO:0000259" key="6">
    <source>
        <dbReference type="Pfam" id="PF01507"/>
    </source>
</evidence>
<dbReference type="PANTHER" id="PTHR46509">
    <property type="entry name" value="PHOSPHOADENOSINE PHOSPHOSULFATE REDUCTASE"/>
    <property type="match status" value="1"/>
</dbReference>
<feature type="binding site" evidence="4">
    <location>
        <position position="219"/>
    </location>
    <ligand>
        <name>[4Fe-4S] cluster</name>
        <dbReference type="ChEBI" id="CHEBI:49883"/>
    </ligand>
</feature>
<dbReference type="eggNOG" id="COG0175">
    <property type="taxonomic scope" value="Bacteria"/>
</dbReference>
<dbReference type="STRING" id="999627.SAMN05216236_13142"/>
<keyword evidence="4" id="KW-0408">Iron</keyword>
<dbReference type="GO" id="GO:0004604">
    <property type="term" value="F:phosphoadenylyl-sulfate reductase (thioredoxin) activity"/>
    <property type="evidence" value="ECO:0007669"/>
    <property type="project" value="UniProtKB-UniRule"/>
</dbReference>
<sequence length="261" mass="29052">MLLDANSFSRTGTAQTPDTKTPPATDLQERVCDLNERYRHHSATSVMQGALRDAGNIALVSSFGAESVVLLHMVAVLNRRTPVLFIDTEMLFTDTLVYQAEVAERLDLRNLRIIRANDIASRDPDGTLHQRDTDACCALRKTEPLNRALDRYDGWITGRKRFQSGTRAALDFFEVDEGTSRIKVNPLAHWAPDDVRAYMDENRLPRHPLVAKGYPSIGCAPCTSPVAAGEDPRAGRWRDQTKDECGIHFVNGKMVRTGATT</sequence>
<comment type="cofactor">
    <cofactor evidence="4">
        <name>[4Fe-4S] cluster</name>
        <dbReference type="ChEBI" id="CHEBI:49883"/>
    </cofactor>
    <text evidence="4">Binds 1 [4Fe-4S] cluster per subunit.</text>
</comment>
<dbReference type="HAMAP" id="MF_00063">
    <property type="entry name" value="CysH"/>
    <property type="match status" value="1"/>
</dbReference>
<dbReference type="CDD" id="cd23945">
    <property type="entry name" value="PAPS_reductase"/>
    <property type="match status" value="1"/>
</dbReference>
<dbReference type="RefSeq" id="WP_074920691.1">
    <property type="nucleotide sequence ID" value="NZ_FPAW01000031.1"/>
</dbReference>
<name>A0A1I7DNX9_9RHOB</name>
<evidence type="ECO:0000256" key="1">
    <source>
        <dbReference type="ARBA" id="ARBA00009732"/>
    </source>
</evidence>